<accession>A0A1F4SY83</accession>
<dbReference type="Proteomes" id="UP000178417">
    <property type="component" value="Unassembled WGS sequence"/>
</dbReference>
<dbReference type="AlphaFoldDB" id="A0A1F4SY83"/>
<evidence type="ECO:0000313" key="2">
    <source>
        <dbReference type="Proteomes" id="UP000178417"/>
    </source>
</evidence>
<dbReference type="EMBL" id="MEUB01000001">
    <property type="protein sequence ID" value="OGC25380.1"/>
    <property type="molecule type" value="Genomic_DNA"/>
</dbReference>
<organism evidence="1 2">
    <name type="scientific">candidate division WOR-1 bacterium RIFOXYB2_FULL_37_13</name>
    <dbReference type="NCBI Taxonomy" id="1802579"/>
    <lineage>
        <taxon>Bacteria</taxon>
        <taxon>Bacillati</taxon>
        <taxon>Saganbacteria</taxon>
    </lineage>
</organism>
<name>A0A1F4SY83_UNCSA</name>
<comment type="caution">
    <text evidence="1">The sequence shown here is derived from an EMBL/GenBank/DDBJ whole genome shotgun (WGS) entry which is preliminary data.</text>
</comment>
<proteinExistence type="predicted"/>
<reference evidence="1 2" key="1">
    <citation type="journal article" date="2016" name="Nat. Commun.">
        <title>Thousands of microbial genomes shed light on interconnected biogeochemical processes in an aquifer system.</title>
        <authorList>
            <person name="Anantharaman K."/>
            <person name="Brown C.T."/>
            <person name="Hug L.A."/>
            <person name="Sharon I."/>
            <person name="Castelle C.J."/>
            <person name="Probst A.J."/>
            <person name="Thomas B.C."/>
            <person name="Singh A."/>
            <person name="Wilkins M.J."/>
            <person name="Karaoz U."/>
            <person name="Brodie E.L."/>
            <person name="Williams K.H."/>
            <person name="Hubbard S.S."/>
            <person name="Banfield J.F."/>
        </authorList>
    </citation>
    <scope>NUCLEOTIDE SEQUENCE [LARGE SCALE GENOMIC DNA]</scope>
</reference>
<sequence length="335" mass="37378">MDITLNLITNLKTYIKRKSGTDMPKDAEDVKQFKEELLRAYTSLKTKDNSTSLIDTSFAETAKKITNKNLSLDDILKILSIIEEPFCSQAQRALVKALIAAKRYIDAEKIARQIKKKDSLSLTYKVKAYLDLSVACRDKRQAAIFSNKALRLAKSSSDIYIRSELKKEIALAMCKQGFFYDAFKIASNIEAIGLQIISLFEIAQEESTQGYNSAATQTIDFAMAFAKRDNSQAADSEEMPYISTYSLQKEKIDELLSSIAISLIKGNLLQDAKYVITQIGNKAKKVELLCELAVEYNKNGNITDSDNSIQEAINSAQSDPDLIGLIDRAKDNLSN</sequence>
<protein>
    <submittedName>
        <fullName evidence="1">Uncharacterized protein</fullName>
    </submittedName>
</protein>
<gene>
    <name evidence="1" type="ORF">A2310_01140</name>
</gene>
<evidence type="ECO:0000313" key="1">
    <source>
        <dbReference type="EMBL" id="OGC25380.1"/>
    </source>
</evidence>